<keyword evidence="1" id="KW-0678">Repressor</keyword>
<evidence type="ECO:0000259" key="6">
    <source>
        <dbReference type="PROSITE" id="PS50977"/>
    </source>
</evidence>
<organism evidence="7 8">
    <name type="scientific">Rothia aerolata</name>
    <dbReference type="NCBI Taxonomy" id="1812262"/>
    <lineage>
        <taxon>Bacteria</taxon>
        <taxon>Bacillati</taxon>
        <taxon>Actinomycetota</taxon>
        <taxon>Actinomycetes</taxon>
        <taxon>Micrococcales</taxon>
        <taxon>Micrococcaceae</taxon>
        <taxon>Rothia</taxon>
    </lineage>
</organism>
<keyword evidence="3 5" id="KW-0238">DNA-binding</keyword>
<dbReference type="Pfam" id="PF13977">
    <property type="entry name" value="TetR_C_6"/>
    <property type="match status" value="1"/>
</dbReference>
<dbReference type="PANTHER" id="PTHR30055:SF234">
    <property type="entry name" value="HTH-TYPE TRANSCRIPTIONAL REGULATOR BETI"/>
    <property type="match status" value="1"/>
</dbReference>
<dbReference type="AlphaFoldDB" id="A0A917IMX8"/>
<dbReference type="SUPFAM" id="SSF48498">
    <property type="entry name" value="Tetracyclin repressor-like, C-terminal domain"/>
    <property type="match status" value="1"/>
</dbReference>
<dbReference type="InterPro" id="IPR050109">
    <property type="entry name" value="HTH-type_TetR-like_transc_reg"/>
</dbReference>
<name>A0A917IMX8_9MICC</name>
<feature type="DNA-binding region" description="H-T-H motif" evidence="5">
    <location>
        <begin position="38"/>
        <end position="57"/>
    </location>
</feature>
<evidence type="ECO:0000256" key="3">
    <source>
        <dbReference type="ARBA" id="ARBA00023125"/>
    </source>
</evidence>
<dbReference type="Proteomes" id="UP000600171">
    <property type="component" value="Unassembled WGS sequence"/>
</dbReference>
<evidence type="ECO:0000256" key="1">
    <source>
        <dbReference type="ARBA" id="ARBA00022491"/>
    </source>
</evidence>
<dbReference type="SUPFAM" id="SSF46689">
    <property type="entry name" value="Homeodomain-like"/>
    <property type="match status" value="1"/>
</dbReference>
<dbReference type="EMBL" id="BMDC01000001">
    <property type="protein sequence ID" value="GGH57297.1"/>
    <property type="molecule type" value="Genomic_DNA"/>
</dbReference>
<dbReference type="PANTHER" id="PTHR30055">
    <property type="entry name" value="HTH-TYPE TRANSCRIPTIONAL REGULATOR RUTR"/>
    <property type="match status" value="1"/>
</dbReference>
<comment type="caution">
    <text evidence="7">The sequence shown here is derived from an EMBL/GenBank/DDBJ whole genome shotgun (WGS) entry which is preliminary data.</text>
</comment>
<keyword evidence="4" id="KW-0804">Transcription</keyword>
<dbReference type="PROSITE" id="PS50977">
    <property type="entry name" value="HTH_TETR_2"/>
    <property type="match status" value="1"/>
</dbReference>
<gene>
    <name evidence="7" type="ORF">GCM10007359_02280</name>
</gene>
<keyword evidence="2" id="KW-0805">Transcription regulation</keyword>
<dbReference type="InterPro" id="IPR039538">
    <property type="entry name" value="BetI_C"/>
</dbReference>
<dbReference type="GO" id="GO:0003700">
    <property type="term" value="F:DNA-binding transcription factor activity"/>
    <property type="evidence" value="ECO:0007669"/>
    <property type="project" value="TreeGrafter"/>
</dbReference>
<dbReference type="InterPro" id="IPR009057">
    <property type="entry name" value="Homeodomain-like_sf"/>
</dbReference>
<reference evidence="7 8" key="1">
    <citation type="journal article" date="2014" name="Int. J. Syst. Evol. Microbiol.">
        <title>Complete genome sequence of Corynebacterium casei LMG S-19264T (=DSM 44701T), isolated from a smear-ripened cheese.</title>
        <authorList>
            <consortium name="US DOE Joint Genome Institute (JGI-PGF)"/>
            <person name="Walter F."/>
            <person name="Albersmeier A."/>
            <person name="Kalinowski J."/>
            <person name="Ruckert C."/>
        </authorList>
    </citation>
    <scope>NUCLEOTIDE SEQUENCE [LARGE SCALE GENOMIC DNA]</scope>
    <source>
        <strain evidence="7 8">CCM 8669</strain>
    </source>
</reference>
<evidence type="ECO:0000256" key="4">
    <source>
        <dbReference type="ARBA" id="ARBA00023163"/>
    </source>
</evidence>
<accession>A0A917IMX8</accession>
<dbReference type="GO" id="GO:0000976">
    <property type="term" value="F:transcription cis-regulatory region binding"/>
    <property type="evidence" value="ECO:0007669"/>
    <property type="project" value="TreeGrafter"/>
</dbReference>
<evidence type="ECO:0000256" key="2">
    <source>
        <dbReference type="ARBA" id="ARBA00023015"/>
    </source>
</evidence>
<feature type="domain" description="HTH tetR-type" evidence="6">
    <location>
        <begin position="15"/>
        <end position="75"/>
    </location>
</feature>
<dbReference type="Gene3D" id="1.10.357.10">
    <property type="entry name" value="Tetracycline Repressor, domain 2"/>
    <property type="match status" value="1"/>
</dbReference>
<dbReference type="InterPro" id="IPR001647">
    <property type="entry name" value="HTH_TetR"/>
</dbReference>
<dbReference type="Pfam" id="PF00440">
    <property type="entry name" value="TetR_N"/>
    <property type="match status" value="1"/>
</dbReference>
<evidence type="ECO:0000313" key="7">
    <source>
        <dbReference type="EMBL" id="GGH57297.1"/>
    </source>
</evidence>
<dbReference type="RefSeq" id="WP_188358508.1">
    <property type="nucleotide sequence ID" value="NZ_BMDC01000001.1"/>
</dbReference>
<sequence length="203" mass="21747">MSPSKHATDRSTAITGNAAVIADSAIRVMVEQGLDALSVRHVAAAAQVAPGTVQYHMGTRDDILAKAFIRSVQRQEERTQRPSDSTDVLELMCIRLAELLPTGPVQREDAAMWVIVGAAASTRDWLADMYDSEIALFRARVGDALVAAQRLDQLRSGITPQQGARLVTALINGLTLDYLNASGDVTEQLLADLRAGLGLIVKG</sequence>
<proteinExistence type="predicted"/>
<evidence type="ECO:0000256" key="5">
    <source>
        <dbReference type="PROSITE-ProRule" id="PRU00335"/>
    </source>
</evidence>
<protein>
    <recommendedName>
        <fullName evidence="6">HTH tetR-type domain-containing protein</fullName>
    </recommendedName>
</protein>
<keyword evidence="8" id="KW-1185">Reference proteome</keyword>
<dbReference type="InterPro" id="IPR036271">
    <property type="entry name" value="Tet_transcr_reg_TetR-rel_C_sf"/>
</dbReference>
<evidence type="ECO:0000313" key="8">
    <source>
        <dbReference type="Proteomes" id="UP000600171"/>
    </source>
</evidence>